<dbReference type="InterPro" id="IPR050571">
    <property type="entry name" value="Class-IV_PLP-Dep_Aminotrnsfr"/>
</dbReference>
<dbReference type="InterPro" id="IPR036038">
    <property type="entry name" value="Aminotransferase-like"/>
</dbReference>
<reference evidence="2" key="1">
    <citation type="submission" date="2020-05" db="EMBL/GenBank/DDBJ databases">
        <authorList>
            <person name="Chiriac C."/>
            <person name="Salcher M."/>
            <person name="Ghai R."/>
            <person name="Kavagutti S V."/>
        </authorList>
    </citation>
    <scope>NUCLEOTIDE SEQUENCE</scope>
</reference>
<accession>A0A6J6S5M8</accession>
<dbReference type="InterPro" id="IPR043131">
    <property type="entry name" value="BCAT-like_N"/>
</dbReference>
<dbReference type="InterPro" id="IPR001544">
    <property type="entry name" value="Aminotrans_IV"/>
</dbReference>
<dbReference type="Pfam" id="PF01063">
    <property type="entry name" value="Aminotran_4"/>
    <property type="match status" value="1"/>
</dbReference>
<organism evidence="2">
    <name type="scientific">freshwater metagenome</name>
    <dbReference type="NCBI Taxonomy" id="449393"/>
    <lineage>
        <taxon>unclassified sequences</taxon>
        <taxon>metagenomes</taxon>
        <taxon>ecological metagenomes</taxon>
    </lineage>
</organism>
<evidence type="ECO:0000256" key="1">
    <source>
        <dbReference type="ARBA" id="ARBA00009320"/>
    </source>
</evidence>
<comment type="similarity">
    <text evidence="1">Belongs to the class-IV pyridoxal-phosphate-dependent aminotransferase family.</text>
</comment>
<proteinExistence type="inferred from homology"/>
<dbReference type="AlphaFoldDB" id="A0A6J6S5M8"/>
<dbReference type="Gene3D" id="3.20.10.10">
    <property type="entry name" value="D-amino Acid Aminotransferase, subunit A, domain 2"/>
    <property type="match status" value="1"/>
</dbReference>
<dbReference type="PANTHER" id="PTHR42743:SF11">
    <property type="entry name" value="AMINODEOXYCHORISMATE LYASE"/>
    <property type="match status" value="1"/>
</dbReference>
<dbReference type="PANTHER" id="PTHR42743">
    <property type="entry name" value="AMINO-ACID AMINOTRANSFERASE"/>
    <property type="match status" value="1"/>
</dbReference>
<dbReference type="GO" id="GO:0003824">
    <property type="term" value="F:catalytic activity"/>
    <property type="evidence" value="ECO:0007669"/>
    <property type="project" value="InterPro"/>
</dbReference>
<dbReference type="SUPFAM" id="SSF56752">
    <property type="entry name" value="D-aminoacid aminotransferase-like PLP-dependent enzymes"/>
    <property type="match status" value="1"/>
</dbReference>
<evidence type="ECO:0000313" key="2">
    <source>
        <dbReference type="EMBL" id="CAB4730174.1"/>
    </source>
</evidence>
<name>A0A6J6S5M8_9ZZZZ</name>
<dbReference type="Gene3D" id="3.30.470.10">
    <property type="match status" value="1"/>
</dbReference>
<gene>
    <name evidence="2" type="ORF">UFOPK2766_00260</name>
</gene>
<dbReference type="EMBL" id="CAEZYU010000007">
    <property type="protein sequence ID" value="CAB4730174.1"/>
    <property type="molecule type" value="Genomic_DNA"/>
</dbReference>
<protein>
    <submittedName>
        <fullName evidence="2">Unannotated protein</fullName>
    </submittedName>
</protein>
<dbReference type="InterPro" id="IPR043132">
    <property type="entry name" value="BCAT-like_C"/>
</dbReference>
<dbReference type="GO" id="GO:0005829">
    <property type="term" value="C:cytosol"/>
    <property type="evidence" value="ECO:0007669"/>
    <property type="project" value="TreeGrafter"/>
</dbReference>
<sequence length="240" mass="26027">MSSAIAVFETIEIRNGRPFALTRHLQRLRSSAAQLKLLPELPEDQELALGIEQVCQAWGAEPGRLRVTFSDTLTLAVSAMTIQRSPIALRTSSFRCDPDSALAGLKTSGYSPNVALLAASSVSAEVVFANLHGDLCSAALSNVFVVLDGQLHTPDLSSGCRPGVTRELLLEALAGTKHPALESAIGFSELQRAEELFVVSTFRQVQPVHLLDFQELPTQRPVTEFVQKCFDHTYGSLIDP</sequence>
<dbReference type="GO" id="GO:0046394">
    <property type="term" value="P:carboxylic acid biosynthetic process"/>
    <property type="evidence" value="ECO:0007669"/>
    <property type="project" value="UniProtKB-ARBA"/>
</dbReference>